<dbReference type="Proteomes" id="UP001065265">
    <property type="component" value="Chromosome"/>
</dbReference>
<proteinExistence type="predicted"/>
<name>A0ABY5SUQ3_9SPHN</name>
<sequence>MADAQLSGRGLGWMETIDDLVADSSALIDGYLDPADREQLYNRIWHCLRWQQHDPDDRIMQIIIRLYDLFVRVMPVEHRMMIYQAAKNEVEHRRFTPAVFIVFMQNEIDEGIASTATIDLLAYSKHDWSSLPVGFKALLGIVEHGMCRIPGALFGAAITFGDGNLLIVLDTMAPHMTDRHINMAARMQTGYVHHAAIQYWLSIARRMATREDQVAQSVVGNCASALVRYHQTAFQPVVTDIERLYPAWDFDPAVSVKQHWSFEEYGKLIEAQLFGIHEAEAGEKIFGEVIKVWCPGGRQ</sequence>
<keyword evidence="2" id="KW-1185">Reference proteome</keyword>
<protein>
    <submittedName>
        <fullName evidence="1">Uncharacterized protein</fullName>
    </submittedName>
</protein>
<evidence type="ECO:0000313" key="1">
    <source>
        <dbReference type="EMBL" id="UVI38262.1"/>
    </source>
</evidence>
<evidence type="ECO:0000313" key="2">
    <source>
        <dbReference type="Proteomes" id="UP001065265"/>
    </source>
</evidence>
<dbReference type="RefSeq" id="WP_265557469.1">
    <property type="nucleotide sequence ID" value="NZ_CP092471.1"/>
</dbReference>
<dbReference type="EMBL" id="CP092471">
    <property type="protein sequence ID" value="UVI38262.1"/>
    <property type="molecule type" value="Genomic_DNA"/>
</dbReference>
<reference evidence="1" key="1">
    <citation type="submission" date="2022-02" db="EMBL/GenBank/DDBJ databases">
        <title>Qipengyuania spongiae sp. nov., isolated from marine sponge.</title>
        <authorList>
            <person name="Li Z."/>
            <person name="Zhang M."/>
        </authorList>
    </citation>
    <scope>NUCLEOTIDE SEQUENCE</scope>
    <source>
        <strain evidence="1">PHS-Z21</strain>
    </source>
</reference>
<organism evidence="1 2">
    <name type="scientific">Qipengyuania spongiae</name>
    <dbReference type="NCBI Taxonomy" id="2909673"/>
    <lineage>
        <taxon>Bacteria</taxon>
        <taxon>Pseudomonadati</taxon>
        <taxon>Pseudomonadota</taxon>
        <taxon>Alphaproteobacteria</taxon>
        <taxon>Sphingomonadales</taxon>
        <taxon>Erythrobacteraceae</taxon>
        <taxon>Qipengyuania</taxon>
    </lineage>
</organism>
<gene>
    <name evidence="1" type="ORF">L1F33_08235</name>
</gene>
<accession>A0ABY5SUQ3</accession>